<dbReference type="PANTHER" id="PTHR22595">
    <property type="entry name" value="CHITINASE-RELATED"/>
    <property type="match status" value="1"/>
</dbReference>
<feature type="chain" id="PRO_5047246907" description="Glycoside hydrolase family 19 catalytic domain-containing protein" evidence="2">
    <location>
        <begin position="22"/>
        <end position="275"/>
    </location>
</feature>
<dbReference type="PROSITE" id="PS51257">
    <property type="entry name" value="PROKAR_LIPOPROTEIN"/>
    <property type="match status" value="1"/>
</dbReference>
<evidence type="ECO:0000313" key="6">
    <source>
        <dbReference type="Proteomes" id="UP001472677"/>
    </source>
</evidence>
<accession>A0ABR2EM83</accession>
<dbReference type="CDD" id="cd00325">
    <property type="entry name" value="chitinase_GH19"/>
    <property type="match status" value="1"/>
</dbReference>
<feature type="signal peptide" evidence="2">
    <location>
        <begin position="1"/>
        <end position="21"/>
    </location>
</feature>
<feature type="domain" description="Glycoside hydrolase family 19 catalytic" evidence="3">
    <location>
        <begin position="56"/>
        <end position="78"/>
    </location>
</feature>
<dbReference type="PANTHER" id="PTHR22595:SF200">
    <property type="entry name" value="ENDOCHITINASE 1"/>
    <property type="match status" value="1"/>
</dbReference>
<dbReference type="InterPro" id="IPR016283">
    <property type="entry name" value="Glyco_hydro_19"/>
</dbReference>
<dbReference type="Pfam" id="PF00182">
    <property type="entry name" value="Glyco_hydro_19"/>
    <property type="match status" value="1"/>
</dbReference>
<evidence type="ECO:0000256" key="1">
    <source>
        <dbReference type="ARBA" id="ARBA00023157"/>
    </source>
</evidence>
<dbReference type="EMBL" id="JBBPBM010000012">
    <property type="protein sequence ID" value="KAK8563109.1"/>
    <property type="molecule type" value="Genomic_DNA"/>
</dbReference>
<dbReference type="InterPro" id="IPR023346">
    <property type="entry name" value="Lysozyme-like_dom_sf"/>
</dbReference>
<feature type="domain" description="Glycoside hydrolase family 19 catalytic" evidence="4">
    <location>
        <begin position="185"/>
        <end position="195"/>
    </location>
</feature>
<dbReference type="Gene3D" id="1.10.530.10">
    <property type="match status" value="1"/>
</dbReference>
<dbReference type="Proteomes" id="UP001472677">
    <property type="component" value="Unassembled WGS sequence"/>
</dbReference>
<evidence type="ECO:0000259" key="4">
    <source>
        <dbReference type="PROSITE" id="PS00774"/>
    </source>
</evidence>
<sequence length="275" mass="30502">MRFGGLAISSLLLSYVLLCSCRSSNYNVDTTSGGLVDILTKPMFEKMLPNANNDSCPARGFYTYEAFIAAAKSYPAFATTGSHEVRKREVAAFLGQTSLQTAGGIGWTPSIGPYTWGYCNKKEDSPPTDYCKPNPSYPCVAGRNYCGRGPMLLSGNSNYGKFGETIGRKKDLLQNPDLLIKNVTMAFESALWFWMTPQSPKPSPHDVMVGHWHGDEEGRRPGYGVVINIIDHFECGIGADTMVWDRIEYYQRYCDMLGVGYGKNTDCYGQSPYRD</sequence>
<organism evidence="5 6">
    <name type="scientific">Hibiscus sabdariffa</name>
    <name type="common">roselle</name>
    <dbReference type="NCBI Taxonomy" id="183260"/>
    <lineage>
        <taxon>Eukaryota</taxon>
        <taxon>Viridiplantae</taxon>
        <taxon>Streptophyta</taxon>
        <taxon>Embryophyta</taxon>
        <taxon>Tracheophyta</taxon>
        <taxon>Spermatophyta</taxon>
        <taxon>Magnoliopsida</taxon>
        <taxon>eudicotyledons</taxon>
        <taxon>Gunneridae</taxon>
        <taxon>Pentapetalae</taxon>
        <taxon>rosids</taxon>
        <taxon>malvids</taxon>
        <taxon>Malvales</taxon>
        <taxon>Malvaceae</taxon>
        <taxon>Malvoideae</taxon>
        <taxon>Hibiscus</taxon>
    </lineage>
</organism>
<keyword evidence="2" id="KW-0732">Signal</keyword>
<evidence type="ECO:0000313" key="5">
    <source>
        <dbReference type="EMBL" id="KAK8563109.1"/>
    </source>
</evidence>
<protein>
    <recommendedName>
        <fullName evidence="3 4">Glycoside hydrolase family 19 catalytic domain-containing protein</fullName>
    </recommendedName>
</protein>
<gene>
    <name evidence="5" type="ORF">V6N12_011165</name>
</gene>
<dbReference type="PIRSF" id="PIRSF001060">
    <property type="entry name" value="Endochitinase"/>
    <property type="match status" value="1"/>
</dbReference>
<keyword evidence="6" id="KW-1185">Reference proteome</keyword>
<keyword evidence="1" id="KW-1015">Disulfide bond</keyword>
<evidence type="ECO:0000256" key="2">
    <source>
        <dbReference type="SAM" id="SignalP"/>
    </source>
</evidence>
<dbReference type="PROSITE" id="PS00774">
    <property type="entry name" value="CHITINASE_19_2"/>
    <property type="match status" value="1"/>
</dbReference>
<reference evidence="5 6" key="1">
    <citation type="journal article" date="2024" name="G3 (Bethesda)">
        <title>Genome assembly of Hibiscus sabdariffa L. provides insights into metabolisms of medicinal natural products.</title>
        <authorList>
            <person name="Kim T."/>
        </authorList>
    </citation>
    <scope>NUCLEOTIDE SEQUENCE [LARGE SCALE GENOMIC DNA]</scope>
    <source>
        <strain evidence="5">TK-2024</strain>
        <tissue evidence="5">Old leaves</tissue>
    </source>
</reference>
<dbReference type="PROSITE" id="PS00773">
    <property type="entry name" value="CHITINASE_19_1"/>
    <property type="match status" value="1"/>
</dbReference>
<comment type="caution">
    <text evidence="5">The sequence shown here is derived from an EMBL/GenBank/DDBJ whole genome shotgun (WGS) entry which is preliminary data.</text>
</comment>
<dbReference type="Gene3D" id="3.30.20.10">
    <property type="entry name" value="Endochitinase, domain 2"/>
    <property type="match status" value="1"/>
</dbReference>
<dbReference type="InterPro" id="IPR000726">
    <property type="entry name" value="Glyco_hydro_19_cat"/>
</dbReference>
<evidence type="ECO:0000259" key="3">
    <source>
        <dbReference type="PROSITE" id="PS00773"/>
    </source>
</evidence>
<dbReference type="SUPFAM" id="SSF53955">
    <property type="entry name" value="Lysozyme-like"/>
    <property type="match status" value="1"/>
</dbReference>
<proteinExistence type="predicted"/>
<name>A0ABR2EM83_9ROSI</name>